<keyword evidence="2" id="KW-1185">Reference proteome</keyword>
<dbReference type="Proteomes" id="UP000091857">
    <property type="component" value="Chromosome 15"/>
</dbReference>
<accession>A0ACB7GCE1</accession>
<gene>
    <name evidence="1" type="ORF">MANES_15G117650v8</name>
</gene>
<evidence type="ECO:0000313" key="2">
    <source>
        <dbReference type="Proteomes" id="UP000091857"/>
    </source>
</evidence>
<protein>
    <submittedName>
        <fullName evidence="1">Uncharacterized protein</fullName>
    </submittedName>
</protein>
<sequence>MSLGIQANHMVVWYVVGLVHPAKTAPKQIKGCVPQSRGIASDILEECGDANWGKNALEIKVNVISISVENFISSIVKFMSVFNWYTHYSK</sequence>
<organism evidence="1 2">
    <name type="scientific">Manihot esculenta</name>
    <name type="common">Cassava</name>
    <name type="synonym">Jatropha manihot</name>
    <dbReference type="NCBI Taxonomy" id="3983"/>
    <lineage>
        <taxon>Eukaryota</taxon>
        <taxon>Viridiplantae</taxon>
        <taxon>Streptophyta</taxon>
        <taxon>Embryophyta</taxon>
        <taxon>Tracheophyta</taxon>
        <taxon>Spermatophyta</taxon>
        <taxon>Magnoliopsida</taxon>
        <taxon>eudicotyledons</taxon>
        <taxon>Gunneridae</taxon>
        <taxon>Pentapetalae</taxon>
        <taxon>rosids</taxon>
        <taxon>fabids</taxon>
        <taxon>Malpighiales</taxon>
        <taxon>Euphorbiaceae</taxon>
        <taxon>Crotonoideae</taxon>
        <taxon>Manihoteae</taxon>
        <taxon>Manihot</taxon>
    </lineage>
</organism>
<name>A0ACB7GCE1_MANES</name>
<comment type="caution">
    <text evidence="1">The sequence shown here is derived from an EMBL/GenBank/DDBJ whole genome shotgun (WGS) entry which is preliminary data.</text>
</comment>
<dbReference type="EMBL" id="CM004401">
    <property type="protein sequence ID" value="KAG8637400.1"/>
    <property type="molecule type" value="Genomic_DNA"/>
</dbReference>
<reference evidence="2" key="1">
    <citation type="journal article" date="2016" name="Nat. Biotechnol.">
        <title>Sequencing wild and cultivated cassava and related species reveals extensive interspecific hybridization and genetic diversity.</title>
        <authorList>
            <person name="Bredeson J.V."/>
            <person name="Lyons J.B."/>
            <person name="Prochnik S.E."/>
            <person name="Wu G.A."/>
            <person name="Ha C.M."/>
            <person name="Edsinger-Gonzales E."/>
            <person name="Grimwood J."/>
            <person name="Schmutz J."/>
            <person name="Rabbi I.Y."/>
            <person name="Egesi C."/>
            <person name="Nauluvula P."/>
            <person name="Lebot V."/>
            <person name="Ndunguru J."/>
            <person name="Mkamilo G."/>
            <person name="Bart R.S."/>
            <person name="Setter T.L."/>
            <person name="Gleadow R.M."/>
            <person name="Kulakow P."/>
            <person name="Ferguson M.E."/>
            <person name="Rounsley S."/>
            <person name="Rokhsar D.S."/>
        </authorList>
    </citation>
    <scope>NUCLEOTIDE SEQUENCE [LARGE SCALE GENOMIC DNA]</scope>
    <source>
        <strain evidence="2">cv. AM560-2</strain>
    </source>
</reference>
<proteinExistence type="predicted"/>
<evidence type="ECO:0000313" key="1">
    <source>
        <dbReference type="EMBL" id="KAG8637400.1"/>
    </source>
</evidence>